<gene>
    <name evidence="1" type="ORF">myaer102_22600</name>
</gene>
<dbReference type="AlphaFoldDB" id="A0A3G9JUZ7"/>
<name>A0A3G9JUZ7_MICVR</name>
<sequence>MKINFFDKKCQSQTHRHKFGICDQPFPPETPAYLDTENPRDWIAIVENSQEIEATFTAIDKCIEIRKVDGSGGMDQRCDGMLTYANCLIFVELKERKGKNSGWVGDGEEQLRNTIRVFIENHGIEDYSSRKAYIANNKKPTFQTSQTERMEKFRQETGFRLIIQNIIKID</sequence>
<accession>A0A3G9JUZ7</accession>
<evidence type="ECO:0000313" key="2">
    <source>
        <dbReference type="Proteomes" id="UP000278152"/>
    </source>
</evidence>
<dbReference type="Proteomes" id="UP000278152">
    <property type="component" value="Chromosome"/>
</dbReference>
<dbReference type="KEGG" id="mvz:myaer102_22600"/>
<evidence type="ECO:0000313" key="1">
    <source>
        <dbReference type="EMBL" id="BBH39717.1"/>
    </source>
</evidence>
<reference evidence="1 2" key="1">
    <citation type="submission" date="2018-11" db="EMBL/GenBank/DDBJ databases">
        <title>Complete genome sequence of Microcystis aeruginosa NIES-102.</title>
        <authorList>
            <person name="Yamaguchi H."/>
            <person name="Suzuki S."/>
            <person name="Kawachi M."/>
        </authorList>
    </citation>
    <scope>NUCLEOTIDE SEQUENCE [LARGE SCALE GENOMIC DNA]</scope>
    <source>
        <strain evidence="1 2">NIES-102</strain>
    </source>
</reference>
<organism evidence="1 2">
    <name type="scientific">Microcystis viridis NIES-102</name>
    <dbReference type="NCBI Taxonomy" id="213615"/>
    <lineage>
        <taxon>Bacteria</taxon>
        <taxon>Bacillati</taxon>
        <taxon>Cyanobacteriota</taxon>
        <taxon>Cyanophyceae</taxon>
        <taxon>Oscillatoriophycideae</taxon>
        <taxon>Chroococcales</taxon>
        <taxon>Microcystaceae</taxon>
        <taxon>Microcystis</taxon>
    </lineage>
</organism>
<proteinExistence type="predicted"/>
<protein>
    <submittedName>
        <fullName evidence="1">Uncharacterized protein</fullName>
    </submittedName>
</protein>
<dbReference type="RefSeq" id="WP_125730827.1">
    <property type="nucleotide sequence ID" value="NZ_AP019314.1"/>
</dbReference>
<dbReference type="EMBL" id="AP019314">
    <property type="protein sequence ID" value="BBH39717.1"/>
    <property type="molecule type" value="Genomic_DNA"/>
</dbReference>